<feature type="non-terminal residue" evidence="2">
    <location>
        <position position="1"/>
    </location>
</feature>
<keyword evidence="3" id="KW-1185">Reference proteome</keyword>
<accession>A0ABT7JDN7</accession>
<organism evidence="2 3">
    <name type="scientific">Deinococcus rhizophilus</name>
    <dbReference type="NCBI Taxonomy" id="3049544"/>
    <lineage>
        <taxon>Bacteria</taxon>
        <taxon>Thermotogati</taxon>
        <taxon>Deinococcota</taxon>
        <taxon>Deinococci</taxon>
        <taxon>Deinococcales</taxon>
        <taxon>Deinococcaceae</taxon>
        <taxon>Deinococcus</taxon>
    </lineage>
</organism>
<dbReference type="Gene3D" id="3.30.1050.10">
    <property type="entry name" value="SCP2 sterol-binding domain"/>
    <property type="match status" value="1"/>
</dbReference>
<evidence type="ECO:0000259" key="1">
    <source>
        <dbReference type="Pfam" id="PF02036"/>
    </source>
</evidence>
<comment type="caution">
    <text evidence="2">The sequence shown here is derived from an EMBL/GenBank/DDBJ whole genome shotgun (WGS) entry which is preliminary data.</text>
</comment>
<feature type="domain" description="SCP2" evidence="1">
    <location>
        <begin position="11"/>
        <end position="61"/>
    </location>
</feature>
<reference evidence="2 3" key="1">
    <citation type="submission" date="2023-05" db="EMBL/GenBank/DDBJ databases">
        <authorList>
            <person name="Gao F."/>
        </authorList>
    </citation>
    <scope>NUCLEOTIDE SEQUENCE [LARGE SCALE GENOMIC DNA]</scope>
    <source>
        <strain evidence="2 3">MIMF12</strain>
    </source>
</reference>
<dbReference type="Pfam" id="PF02036">
    <property type="entry name" value="SCP2"/>
    <property type="match status" value="1"/>
</dbReference>
<dbReference type="RefSeq" id="WP_285521307.1">
    <property type="nucleotide sequence ID" value="NZ_JASNGB010000013.1"/>
</dbReference>
<dbReference type="SUPFAM" id="SSF55718">
    <property type="entry name" value="SCP-like"/>
    <property type="match status" value="1"/>
</dbReference>
<proteinExistence type="predicted"/>
<evidence type="ECO:0000313" key="3">
    <source>
        <dbReference type="Proteomes" id="UP001302059"/>
    </source>
</evidence>
<dbReference type="InterPro" id="IPR036527">
    <property type="entry name" value="SCP2_sterol-bd_dom_sf"/>
</dbReference>
<protein>
    <submittedName>
        <fullName evidence="2">SCP2 sterol-binding domain-containing protein</fullName>
    </submittedName>
</protein>
<gene>
    <name evidence="2" type="ORF">QOL99_03345</name>
</gene>
<dbReference type="InterPro" id="IPR003033">
    <property type="entry name" value="SCP2_sterol-bd_dom"/>
</dbReference>
<evidence type="ECO:0000313" key="2">
    <source>
        <dbReference type="EMBL" id="MDL2343179.1"/>
    </source>
</evidence>
<dbReference type="Proteomes" id="UP001302059">
    <property type="component" value="Unassembled WGS sequence"/>
</dbReference>
<name>A0ABT7JDN7_9DEIO</name>
<dbReference type="EMBL" id="JASNGB010000013">
    <property type="protein sequence ID" value="MDL2343179.1"/>
    <property type="molecule type" value="Genomic_DNA"/>
</dbReference>
<sequence length="91" mass="9212">DGQRAVVTAGEAARQAPSDLTFRLSAGTAHALWLGELNPAAAVLSGQMTMQGPVPLALALAPGMRVMQAAYRAALKEEEASRAGPVSTPGG</sequence>